<sequence length="282" mass="31887">MKNILIPTDFSNNAYNALFYATALFHHHECTFFILNSFTEVTPLKSVSLSNGKHKSLIEQLGDESVEGLQHSMHRINLDDDNPKHRFELLSRKGSFINTLQHAVAENDIDLVVMGTTGATGNTSVFLGSNTTKAMAALKACPVLAIPLEKEFSMPYEIAFASDYRRNFDAKILEPLRFMSKLCSAAVRIVHINEQERLDKQQEGNLNTLLAYMKPLPHSIHWMPHFASKTKTLQTFLDELGIGMLAMIRYEHGFVKKLLREPVIEKMAFHLSIPFLVIPAED</sequence>
<reference evidence="3" key="1">
    <citation type="submission" date="2019-07" db="EMBL/GenBank/DDBJ databases">
        <authorList>
            <person name="De-Chao Zhang Q."/>
        </authorList>
    </citation>
    <scope>NUCLEOTIDE SEQUENCE</scope>
    <source>
        <strain evidence="3">TP-CH-4</strain>
    </source>
</reference>
<organism evidence="3 4">
    <name type="scientific">Pelagihabitans pacificus</name>
    <dbReference type="NCBI Taxonomy" id="2696054"/>
    <lineage>
        <taxon>Bacteria</taxon>
        <taxon>Pseudomonadati</taxon>
        <taxon>Bacteroidota</taxon>
        <taxon>Flavobacteriia</taxon>
        <taxon>Flavobacteriales</taxon>
        <taxon>Flavobacteriaceae</taxon>
        <taxon>Pelagihabitans</taxon>
    </lineage>
</organism>
<dbReference type="RefSeq" id="WP_152572262.1">
    <property type="nucleotide sequence ID" value="NZ_VIKU02000001.1"/>
</dbReference>
<comment type="similarity">
    <text evidence="1">Belongs to the universal stress protein A family.</text>
</comment>
<dbReference type="PRINTS" id="PR01438">
    <property type="entry name" value="UNVRSLSTRESS"/>
</dbReference>
<keyword evidence="4" id="KW-1185">Reference proteome</keyword>
<name>A0A967AP25_9FLAO</name>
<evidence type="ECO:0000259" key="2">
    <source>
        <dbReference type="Pfam" id="PF00582"/>
    </source>
</evidence>
<feature type="domain" description="UspA" evidence="2">
    <location>
        <begin position="1"/>
        <end position="147"/>
    </location>
</feature>
<reference evidence="3" key="2">
    <citation type="submission" date="2020-03" db="EMBL/GenBank/DDBJ databases">
        <title>Flavobacteriaceae bacterium strain TP-CH-4, a member of the family Flavobacteriaceae isolated from a deep-sea seamount.</title>
        <authorList>
            <person name="Zhang D.-C."/>
        </authorList>
    </citation>
    <scope>NUCLEOTIDE SEQUENCE</scope>
    <source>
        <strain evidence="3">TP-CH-4</strain>
    </source>
</reference>
<dbReference type="Gene3D" id="3.40.50.12370">
    <property type="match status" value="1"/>
</dbReference>
<gene>
    <name evidence="3" type="ORF">FK220_000140</name>
</gene>
<evidence type="ECO:0000256" key="1">
    <source>
        <dbReference type="ARBA" id="ARBA00008791"/>
    </source>
</evidence>
<dbReference type="CDD" id="cd00293">
    <property type="entry name" value="USP-like"/>
    <property type="match status" value="1"/>
</dbReference>
<proteinExistence type="inferred from homology"/>
<evidence type="ECO:0000313" key="4">
    <source>
        <dbReference type="Proteomes" id="UP000707206"/>
    </source>
</evidence>
<dbReference type="InterPro" id="IPR006015">
    <property type="entry name" value="Universal_stress_UspA"/>
</dbReference>
<dbReference type="InterPro" id="IPR006016">
    <property type="entry name" value="UspA"/>
</dbReference>
<comment type="caution">
    <text evidence="3">The sequence shown here is derived from an EMBL/GenBank/DDBJ whole genome shotgun (WGS) entry which is preliminary data.</text>
</comment>
<dbReference type="SUPFAM" id="SSF52402">
    <property type="entry name" value="Adenine nucleotide alpha hydrolases-like"/>
    <property type="match status" value="2"/>
</dbReference>
<protein>
    <submittedName>
        <fullName evidence="3">Universal stress protein</fullName>
    </submittedName>
</protein>
<dbReference type="AlphaFoldDB" id="A0A967AP25"/>
<accession>A0A967AP25</accession>
<evidence type="ECO:0000313" key="3">
    <source>
        <dbReference type="EMBL" id="NHF57728.1"/>
    </source>
</evidence>
<dbReference type="Pfam" id="PF00582">
    <property type="entry name" value="Usp"/>
    <property type="match status" value="1"/>
</dbReference>
<dbReference type="Proteomes" id="UP000707206">
    <property type="component" value="Unassembled WGS sequence"/>
</dbReference>
<dbReference type="EMBL" id="VIKU02000001">
    <property type="protein sequence ID" value="NHF57728.1"/>
    <property type="molecule type" value="Genomic_DNA"/>
</dbReference>